<keyword evidence="2" id="KW-0732">Signal</keyword>
<protein>
    <submittedName>
        <fullName evidence="3">Uncharacterized protein</fullName>
    </submittedName>
</protein>
<name>A0A1G4IH31_TRYEQ</name>
<keyword evidence="1" id="KW-0812">Transmembrane</keyword>
<keyword evidence="1" id="KW-0472">Membrane</keyword>
<dbReference type="AlphaFoldDB" id="A0A1G4IH31"/>
<comment type="caution">
    <text evidence="3">The sequence shown here is derived from an EMBL/GenBank/DDBJ whole genome shotgun (WGS) entry which is preliminary data.</text>
</comment>
<proteinExistence type="predicted"/>
<sequence>MVMKAFHLSLLAATTVLLLLLPVPAHSGCLNGTMLYLQPTEFGKSKHIITFKGTKWDEIVISDEAKLRKSLLLDIYLQTQREYAVNTTVTINNMKVREGEMEVEVTVTQVALADDPTPELQHVWNPSEANSMIMQGKFEHTKSTYKPHGDVELITVRLPLVPPGPPLCGTSCQILRGVVAVSLAAMTIIVSVTAYIWIYSHFRRPKLEERD</sequence>
<dbReference type="RefSeq" id="XP_067082187.1">
    <property type="nucleotide sequence ID" value="XM_067226086.1"/>
</dbReference>
<feature type="signal peptide" evidence="2">
    <location>
        <begin position="1"/>
        <end position="27"/>
    </location>
</feature>
<dbReference type="GeneID" id="92377060"/>
<keyword evidence="4" id="KW-1185">Reference proteome</keyword>
<dbReference type="Proteomes" id="UP000195570">
    <property type="component" value="Unassembled WGS sequence"/>
</dbReference>
<evidence type="ECO:0000256" key="2">
    <source>
        <dbReference type="SAM" id="SignalP"/>
    </source>
</evidence>
<gene>
    <name evidence="3" type="ORF">TEOVI_000312000</name>
</gene>
<evidence type="ECO:0000313" key="4">
    <source>
        <dbReference type="Proteomes" id="UP000195570"/>
    </source>
</evidence>
<reference evidence="3" key="1">
    <citation type="submission" date="2016-09" db="EMBL/GenBank/DDBJ databases">
        <authorList>
            <person name="Hebert L."/>
            <person name="Moumen B."/>
        </authorList>
    </citation>
    <scope>NUCLEOTIDE SEQUENCE [LARGE SCALE GENOMIC DNA]</scope>
    <source>
        <strain evidence="3">OVI</strain>
    </source>
</reference>
<evidence type="ECO:0000313" key="3">
    <source>
        <dbReference type="EMBL" id="SCU71539.1"/>
    </source>
</evidence>
<keyword evidence="1" id="KW-1133">Transmembrane helix</keyword>
<feature type="transmembrane region" description="Helical" evidence="1">
    <location>
        <begin position="174"/>
        <end position="198"/>
    </location>
</feature>
<organism evidence="3 4">
    <name type="scientific">Trypanosoma equiperdum</name>
    <dbReference type="NCBI Taxonomy" id="5694"/>
    <lineage>
        <taxon>Eukaryota</taxon>
        <taxon>Discoba</taxon>
        <taxon>Euglenozoa</taxon>
        <taxon>Kinetoplastea</taxon>
        <taxon>Metakinetoplastina</taxon>
        <taxon>Trypanosomatida</taxon>
        <taxon>Trypanosomatidae</taxon>
        <taxon>Trypanosoma</taxon>
    </lineage>
</organism>
<evidence type="ECO:0000256" key="1">
    <source>
        <dbReference type="SAM" id="Phobius"/>
    </source>
</evidence>
<accession>A0A1G4IH31</accession>
<dbReference type="EMBL" id="CZPT02001657">
    <property type="protein sequence ID" value="SCU71539.1"/>
    <property type="molecule type" value="Genomic_DNA"/>
</dbReference>
<feature type="chain" id="PRO_5009235639" evidence="2">
    <location>
        <begin position="28"/>
        <end position="211"/>
    </location>
</feature>
<dbReference type="VEuPathDB" id="TriTrypDB:TEOVI_000312000"/>